<dbReference type="PROSITE" id="PS51755">
    <property type="entry name" value="OMPR_PHOB"/>
    <property type="match status" value="1"/>
</dbReference>
<dbReference type="Gene3D" id="1.10.10.10">
    <property type="entry name" value="Winged helix-like DNA-binding domain superfamily/Winged helix DNA-binding domain"/>
    <property type="match status" value="1"/>
</dbReference>
<dbReference type="EMBL" id="DXIQ01000026">
    <property type="protein sequence ID" value="HIV38189.1"/>
    <property type="molecule type" value="Genomic_DNA"/>
</dbReference>
<evidence type="ECO:0000259" key="9">
    <source>
        <dbReference type="PROSITE" id="PS51755"/>
    </source>
</evidence>
<evidence type="ECO:0000256" key="3">
    <source>
        <dbReference type="ARBA" id="ARBA00023125"/>
    </source>
</evidence>
<dbReference type="SMART" id="SM00862">
    <property type="entry name" value="Trans_reg_C"/>
    <property type="match status" value="1"/>
</dbReference>
<dbReference type="GO" id="GO:0006355">
    <property type="term" value="P:regulation of DNA-templated transcription"/>
    <property type="evidence" value="ECO:0007669"/>
    <property type="project" value="InterPro"/>
</dbReference>
<sequence length="234" mass="26793">MAEILLVEDEESVNRGIEFTLTKEGYQVETAGTIRRAEEILKRKSPQMVICDINLPDGSGLDLIRRIRKSSMAHIICLTALDTEIDQVMGYEAGADDYITKPFSLSVLVLKVNAFFKRMGNDALPLIESGGLLFNLSEMKAKRNGEEISFTKNEWKMLKMFLEHPRQIFSKNQILERLFDIDGEFADENTVAVNIKRLREKIETDSSHPRYIRNVRGLGYLWDCDCRKGRAEVL</sequence>
<dbReference type="Pfam" id="PF00486">
    <property type="entry name" value="Trans_reg_C"/>
    <property type="match status" value="1"/>
</dbReference>
<feature type="domain" description="Response regulatory" evidence="8">
    <location>
        <begin position="3"/>
        <end position="116"/>
    </location>
</feature>
<dbReference type="CDD" id="cd00383">
    <property type="entry name" value="trans_reg_C"/>
    <property type="match status" value="1"/>
</dbReference>
<keyword evidence="4" id="KW-0804">Transcription</keyword>
<evidence type="ECO:0000313" key="11">
    <source>
        <dbReference type="Proteomes" id="UP000886814"/>
    </source>
</evidence>
<dbReference type="Gene3D" id="3.40.50.2300">
    <property type="match status" value="1"/>
</dbReference>
<keyword evidence="6" id="KW-0597">Phosphoprotein</keyword>
<dbReference type="GO" id="GO:0000156">
    <property type="term" value="F:phosphorelay response regulator activity"/>
    <property type="evidence" value="ECO:0007669"/>
    <property type="project" value="TreeGrafter"/>
</dbReference>
<proteinExistence type="predicted"/>
<evidence type="ECO:0000256" key="4">
    <source>
        <dbReference type="ARBA" id="ARBA00023163"/>
    </source>
</evidence>
<protein>
    <recommendedName>
        <fullName evidence="1">Stage 0 sporulation protein A homolog</fullName>
    </recommendedName>
</protein>
<dbReference type="GO" id="GO:0032993">
    <property type="term" value="C:protein-DNA complex"/>
    <property type="evidence" value="ECO:0007669"/>
    <property type="project" value="TreeGrafter"/>
</dbReference>
<name>A0A9D1TEW1_9FIRM</name>
<dbReference type="SUPFAM" id="SSF52172">
    <property type="entry name" value="CheY-like"/>
    <property type="match status" value="1"/>
</dbReference>
<gene>
    <name evidence="10" type="ORF">H9747_04200</name>
</gene>
<dbReference type="Gene3D" id="6.10.250.690">
    <property type="match status" value="1"/>
</dbReference>
<evidence type="ECO:0000259" key="8">
    <source>
        <dbReference type="PROSITE" id="PS50110"/>
    </source>
</evidence>
<comment type="function">
    <text evidence="5">May play the central regulatory role in sporulation. It may be an element of the effector pathway responsible for the activation of sporulation genes in response to nutritional stress. Spo0A may act in concert with spo0H (a sigma factor) to control the expression of some genes that are critical to the sporulation process.</text>
</comment>
<dbReference type="InterPro" id="IPR036388">
    <property type="entry name" value="WH-like_DNA-bd_sf"/>
</dbReference>
<dbReference type="Proteomes" id="UP000886814">
    <property type="component" value="Unassembled WGS sequence"/>
</dbReference>
<dbReference type="PROSITE" id="PS50110">
    <property type="entry name" value="RESPONSE_REGULATORY"/>
    <property type="match status" value="1"/>
</dbReference>
<dbReference type="InterPro" id="IPR001867">
    <property type="entry name" value="OmpR/PhoB-type_DNA-bd"/>
</dbReference>
<dbReference type="GO" id="GO:0000976">
    <property type="term" value="F:transcription cis-regulatory region binding"/>
    <property type="evidence" value="ECO:0007669"/>
    <property type="project" value="TreeGrafter"/>
</dbReference>
<dbReference type="GO" id="GO:0005829">
    <property type="term" value="C:cytosol"/>
    <property type="evidence" value="ECO:0007669"/>
    <property type="project" value="TreeGrafter"/>
</dbReference>
<evidence type="ECO:0000256" key="2">
    <source>
        <dbReference type="ARBA" id="ARBA00023015"/>
    </source>
</evidence>
<evidence type="ECO:0000313" key="10">
    <source>
        <dbReference type="EMBL" id="HIV38189.1"/>
    </source>
</evidence>
<feature type="modified residue" description="4-aspartylphosphate" evidence="6">
    <location>
        <position position="52"/>
    </location>
</feature>
<dbReference type="InterPro" id="IPR001789">
    <property type="entry name" value="Sig_transdc_resp-reg_receiver"/>
</dbReference>
<dbReference type="SMART" id="SM00448">
    <property type="entry name" value="REC"/>
    <property type="match status" value="1"/>
</dbReference>
<dbReference type="PANTHER" id="PTHR48111">
    <property type="entry name" value="REGULATOR OF RPOS"/>
    <property type="match status" value="1"/>
</dbReference>
<dbReference type="InterPro" id="IPR011006">
    <property type="entry name" value="CheY-like_superfamily"/>
</dbReference>
<comment type="caution">
    <text evidence="10">The sequence shown here is derived from an EMBL/GenBank/DDBJ whole genome shotgun (WGS) entry which is preliminary data.</text>
</comment>
<feature type="DNA-binding region" description="OmpR/PhoB-type" evidence="7">
    <location>
        <begin position="124"/>
        <end position="224"/>
    </location>
</feature>
<accession>A0A9D1TEW1</accession>
<evidence type="ECO:0000256" key="7">
    <source>
        <dbReference type="PROSITE-ProRule" id="PRU01091"/>
    </source>
</evidence>
<dbReference type="AlphaFoldDB" id="A0A9D1TEW1"/>
<evidence type="ECO:0000256" key="6">
    <source>
        <dbReference type="PROSITE-ProRule" id="PRU00169"/>
    </source>
</evidence>
<dbReference type="PANTHER" id="PTHR48111:SF73">
    <property type="entry name" value="ALKALINE PHOSPHATASE SYNTHESIS TRANSCRIPTIONAL REGULATORY PROTEIN PHOP"/>
    <property type="match status" value="1"/>
</dbReference>
<evidence type="ECO:0000256" key="1">
    <source>
        <dbReference type="ARBA" id="ARBA00018672"/>
    </source>
</evidence>
<keyword evidence="3 7" id="KW-0238">DNA-binding</keyword>
<keyword evidence="2" id="KW-0805">Transcription regulation</keyword>
<reference evidence="10" key="1">
    <citation type="journal article" date="2021" name="PeerJ">
        <title>Extensive microbial diversity within the chicken gut microbiome revealed by metagenomics and culture.</title>
        <authorList>
            <person name="Gilroy R."/>
            <person name="Ravi A."/>
            <person name="Getino M."/>
            <person name="Pursley I."/>
            <person name="Horton D.L."/>
            <person name="Alikhan N.F."/>
            <person name="Baker D."/>
            <person name="Gharbi K."/>
            <person name="Hall N."/>
            <person name="Watson M."/>
            <person name="Adriaenssens E.M."/>
            <person name="Foster-Nyarko E."/>
            <person name="Jarju S."/>
            <person name="Secka A."/>
            <person name="Antonio M."/>
            <person name="Oren A."/>
            <person name="Chaudhuri R.R."/>
            <person name="La Ragione R."/>
            <person name="Hildebrand F."/>
            <person name="Pallen M.J."/>
        </authorList>
    </citation>
    <scope>NUCLEOTIDE SEQUENCE</scope>
    <source>
        <strain evidence="10">CHK195-9823</strain>
    </source>
</reference>
<dbReference type="Pfam" id="PF00072">
    <property type="entry name" value="Response_reg"/>
    <property type="match status" value="1"/>
</dbReference>
<feature type="domain" description="OmpR/PhoB-type" evidence="9">
    <location>
        <begin position="124"/>
        <end position="224"/>
    </location>
</feature>
<evidence type="ECO:0000256" key="5">
    <source>
        <dbReference type="ARBA" id="ARBA00024867"/>
    </source>
</evidence>
<reference evidence="10" key="2">
    <citation type="submission" date="2021-04" db="EMBL/GenBank/DDBJ databases">
        <authorList>
            <person name="Gilroy R."/>
        </authorList>
    </citation>
    <scope>NUCLEOTIDE SEQUENCE</scope>
    <source>
        <strain evidence="10">CHK195-9823</strain>
    </source>
</reference>
<organism evidence="10 11">
    <name type="scientific">Candidatus Blautia stercorigallinarum</name>
    <dbReference type="NCBI Taxonomy" id="2838501"/>
    <lineage>
        <taxon>Bacteria</taxon>
        <taxon>Bacillati</taxon>
        <taxon>Bacillota</taxon>
        <taxon>Clostridia</taxon>
        <taxon>Lachnospirales</taxon>
        <taxon>Lachnospiraceae</taxon>
        <taxon>Blautia</taxon>
    </lineage>
</organism>
<dbReference type="InterPro" id="IPR039420">
    <property type="entry name" value="WalR-like"/>
</dbReference>
<dbReference type="CDD" id="cd17574">
    <property type="entry name" value="REC_OmpR"/>
    <property type="match status" value="1"/>
</dbReference>